<gene>
    <name evidence="1" type="ORF">EG028_04975</name>
</gene>
<proteinExistence type="predicted"/>
<reference evidence="2" key="1">
    <citation type="submission" date="2018-11" db="EMBL/GenBank/DDBJ databases">
        <title>Chitinophaga lutea sp.nov., isolate from arsenic contaminated soil.</title>
        <authorList>
            <person name="Zong Y."/>
        </authorList>
    </citation>
    <scope>NUCLEOTIDE SEQUENCE [LARGE SCALE GENOMIC DNA]</scope>
    <source>
        <strain evidence="2">YLT18</strain>
    </source>
</reference>
<evidence type="ECO:0000313" key="2">
    <source>
        <dbReference type="Proteomes" id="UP000279089"/>
    </source>
</evidence>
<comment type="caution">
    <text evidence="1">The sequence shown here is derived from an EMBL/GenBank/DDBJ whole genome shotgun (WGS) entry which is preliminary data.</text>
</comment>
<dbReference type="AlphaFoldDB" id="A0A3N4MSM2"/>
<dbReference type="Proteomes" id="UP000279089">
    <property type="component" value="Unassembled WGS sequence"/>
</dbReference>
<accession>A0A3N4MSM2</accession>
<keyword evidence="2" id="KW-1185">Reference proteome</keyword>
<organism evidence="1 2">
    <name type="scientific">Chitinophaga barathri</name>
    <dbReference type="NCBI Taxonomy" id="1647451"/>
    <lineage>
        <taxon>Bacteria</taxon>
        <taxon>Pseudomonadati</taxon>
        <taxon>Bacteroidota</taxon>
        <taxon>Chitinophagia</taxon>
        <taxon>Chitinophagales</taxon>
        <taxon>Chitinophagaceae</taxon>
        <taxon>Chitinophaga</taxon>
    </lineage>
</organism>
<sequence length="164" mass="18696">MILIQHKTRQLPAMLRERDSLIPYYADDLGNYGQVIDSILRTDDPKVKQPLIRFLHDDIAAKCWFPGMGADPNNPLTTVRVKLKVMDSKGDEELRGYTGYLKPQLSNLPKNVTVFIPTFGNEKNISPGIKLVWIEKNGKIIQSRVETLRRTMGTLEIAFLITEQ</sequence>
<protein>
    <submittedName>
        <fullName evidence="1">Uncharacterized protein</fullName>
    </submittedName>
</protein>
<name>A0A3N4MSM2_9BACT</name>
<dbReference type="EMBL" id="RMBX01000002">
    <property type="protein sequence ID" value="RPD42529.1"/>
    <property type="molecule type" value="Genomic_DNA"/>
</dbReference>
<evidence type="ECO:0000313" key="1">
    <source>
        <dbReference type="EMBL" id="RPD42529.1"/>
    </source>
</evidence>